<evidence type="ECO:0000256" key="3">
    <source>
        <dbReference type="ARBA" id="ARBA00023082"/>
    </source>
</evidence>
<protein>
    <recommendedName>
        <fullName evidence="6">RNA polymerase sigma factor</fullName>
    </recommendedName>
</protein>
<organism evidence="8 9">
    <name type="scientific">Acetobacteroides hydrogenigenes</name>
    <dbReference type="NCBI Taxonomy" id="979970"/>
    <lineage>
        <taxon>Bacteria</taxon>
        <taxon>Pseudomonadati</taxon>
        <taxon>Bacteroidota</taxon>
        <taxon>Bacteroidia</taxon>
        <taxon>Bacteroidales</taxon>
        <taxon>Rikenellaceae</taxon>
        <taxon>Acetobacteroides</taxon>
    </lineage>
</organism>
<dbReference type="CDD" id="cd06171">
    <property type="entry name" value="Sigma70_r4"/>
    <property type="match status" value="1"/>
</dbReference>
<dbReference type="InterPro" id="IPR013325">
    <property type="entry name" value="RNA_pol_sigma_r2"/>
</dbReference>
<evidence type="ECO:0000256" key="6">
    <source>
        <dbReference type="RuleBase" id="RU000716"/>
    </source>
</evidence>
<dbReference type="InterPro" id="IPR007627">
    <property type="entry name" value="RNA_pol_sigma70_r2"/>
</dbReference>
<dbReference type="PANTHER" id="PTHR43133">
    <property type="entry name" value="RNA POLYMERASE ECF-TYPE SIGMA FACTO"/>
    <property type="match status" value="1"/>
</dbReference>
<dbReference type="AlphaFoldDB" id="A0A4R2EGY5"/>
<dbReference type="RefSeq" id="WP_243649613.1">
    <property type="nucleotide sequence ID" value="NZ_SLWB01000007.1"/>
</dbReference>
<dbReference type="Gene3D" id="1.10.10.10">
    <property type="entry name" value="Winged helix-like DNA-binding domain superfamily/Winged helix DNA-binding domain"/>
    <property type="match status" value="1"/>
</dbReference>
<dbReference type="PROSITE" id="PS01063">
    <property type="entry name" value="SIGMA70_ECF"/>
    <property type="match status" value="1"/>
</dbReference>
<dbReference type="Proteomes" id="UP000294830">
    <property type="component" value="Unassembled WGS sequence"/>
</dbReference>
<sequence length="190" mass="22144">MKERAEKEYIEGLRQGSQQDFGMLYNMYADHLYGFALKLSRSSVVAEEIVQDTFLTVWQKRELVEPTYSFKAFLFTVAKNRILNLFRSSIRQLEFEDFVVHANSINLSSNSTDEKISYDEFIEIVRVAKEVLPSRQLEIFELSKEHDLSNKEIAEHLNISEQTVKNQLSSALKTLRDKLSSSQFLFVLFL</sequence>
<dbReference type="GO" id="GO:0016987">
    <property type="term" value="F:sigma factor activity"/>
    <property type="evidence" value="ECO:0007669"/>
    <property type="project" value="UniProtKB-KW"/>
</dbReference>
<keyword evidence="2 6" id="KW-0805">Transcription regulation</keyword>
<dbReference type="InterPro" id="IPR014327">
    <property type="entry name" value="RNA_pol_sigma70_bacteroid"/>
</dbReference>
<keyword evidence="5 6" id="KW-0804">Transcription</keyword>
<dbReference type="InterPro" id="IPR039425">
    <property type="entry name" value="RNA_pol_sigma-70-like"/>
</dbReference>
<comment type="caution">
    <text evidence="8">The sequence shown here is derived from an EMBL/GenBank/DDBJ whole genome shotgun (WGS) entry which is preliminary data.</text>
</comment>
<evidence type="ECO:0000259" key="7">
    <source>
        <dbReference type="SMART" id="SM00421"/>
    </source>
</evidence>
<dbReference type="Pfam" id="PF08281">
    <property type="entry name" value="Sigma70_r4_2"/>
    <property type="match status" value="1"/>
</dbReference>
<gene>
    <name evidence="8" type="ORF">CLV25_107120</name>
</gene>
<dbReference type="Pfam" id="PF04542">
    <property type="entry name" value="Sigma70_r2"/>
    <property type="match status" value="1"/>
</dbReference>
<feature type="domain" description="HTH luxR-type" evidence="7">
    <location>
        <begin position="129"/>
        <end position="189"/>
    </location>
</feature>
<reference evidence="8 9" key="1">
    <citation type="submission" date="2019-03" db="EMBL/GenBank/DDBJ databases">
        <title>Genomic Encyclopedia of Archaeal and Bacterial Type Strains, Phase II (KMG-II): from individual species to whole genera.</title>
        <authorList>
            <person name="Goeker M."/>
        </authorList>
    </citation>
    <scope>NUCLEOTIDE SEQUENCE [LARGE SCALE GENOMIC DNA]</scope>
    <source>
        <strain evidence="8 9">RL-C</strain>
    </source>
</reference>
<dbReference type="SUPFAM" id="SSF88946">
    <property type="entry name" value="Sigma2 domain of RNA polymerase sigma factors"/>
    <property type="match status" value="1"/>
</dbReference>
<dbReference type="Gene3D" id="1.10.1740.10">
    <property type="match status" value="1"/>
</dbReference>
<dbReference type="InterPro" id="IPR013249">
    <property type="entry name" value="RNA_pol_sigma70_r4_t2"/>
</dbReference>
<evidence type="ECO:0000256" key="5">
    <source>
        <dbReference type="ARBA" id="ARBA00023163"/>
    </source>
</evidence>
<keyword evidence="9" id="KW-1185">Reference proteome</keyword>
<dbReference type="NCBIfam" id="TIGR02985">
    <property type="entry name" value="Sig70_bacteroi1"/>
    <property type="match status" value="1"/>
</dbReference>
<dbReference type="SMART" id="SM00421">
    <property type="entry name" value="HTH_LUXR"/>
    <property type="match status" value="1"/>
</dbReference>
<dbReference type="InterPro" id="IPR014284">
    <property type="entry name" value="RNA_pol_sigma-70_dom"/>
</dbReference>
<keyword evidence="4 6" id="KW-0238">DNA-binding</keyword>
<evidence type="ECO:0000256" key="1">
    <source>
        <dbReference type="ARBA" id="ARBA00010641"/>
    </source>
</evidence>
<dbReference type="InterPro" id="IPR013324">
    <property type="entry name" value="RNA_pol_sigma_r3/r4-like"/>
</dbReference>
<name>A0A4R2EGY5_9BACT</name>
<proteinExistence type="inferred from homology"/>
<evidence type="ECO:0000256" key="4">
    <source>
        <dbReference type="ARBA" id="ARBA00023125"/>
    </source>
</evidence>
<dbReference type="NCBIfam" id="TIGR02937">
    <property type="entry name" value="sigma70-ECF"/>
    <property type="match status" value="1"/>
</dbReference>
<dbReference type="InterPro" id="IPR000792">
    <property type="entry name" value="Tscrpt_reg_LuxR_C"/>
</dbReference>
<keyword evidence="3 6" id="KW-0731">Sigma factor</keyword>
<dbReference type="SUPFAM" id="SSF88659">
    <property type="entry name" value="Sigma3 and sigma4 domains of RNA polymerase sigma factors"/>
    <property type="match status" value="1"/>
</dbReference>
<accession>A0A4R2EGY5</accession>
<comment type="similarity">
    <text evidence="1 6">Belongs to the sigma-70 factor family. ECF subfamily.</text>
</comment>
<evidence type="ECO:0000256" key="2">
    <source>
        <dbReference type="ARBA" id="ARBA00023015"/>
    </source>
</evidence>
<dbReference type="EMBL" id="SLWB01000007">
    <property type="protein sequence ID" value="TCN67661.1"/>
    <property type="molecule type" value="Genomic_DNA"/>
</dbReference>
<dbReference type="GO" id="GO:0006352">
    <property type="term" value="P:DNA-templated transcription initiation"/>
    <property type="evidence" value="ECO:0007669"/>
    <property type="project" value="InterPro"/>
</dbReference>
<evidence type="ECO:0000313" key="8">
    <source>
        <dbReference type="EMBL" id="TCN67661.1"/>
    </source>
</evidence>
<dbReference type="InterPro" id="IPR036388">
    <property type="entry name" value="WH-like_DNA-bd_sf"/>
</dbReference>
<dbReference type="InterPro" id="IPR000838">
    <property type="entry name" value="RNA_pol_sigma70_ECF_CS"/>
</dbReference>
<evidence type="ECO:0000313" key="9">
    <source>
        <dbReference type="Proteomes" id="UP000294830"/>
    </source>
</evidence>
<dbReference type="PANTHER" id="PTHR43133:SF46">
    <property type="entry name" value="RNA POLYMERASE SIGMA-70 FACTOR ECF SUBFAMILY"/>
    <property type="match status" value="1"/>
</dbReference>
<dbReference type="GO" id="GO:0003677">
    <property type="term" value="F:DNA binding"/>
    <property type="evidence" value="ECO:0007669"/>
    <property type="project" value="UniProtKB-KW"/>
</dbReference>